<dbReference type="Gene3D" id="3.10.20.10">
    <property type="match status" value="1"/>
</dbReference>
<name>A0A445L8C6_GLYSO</name>
<evidence type="ECO:0000259" key="2">
    <source>
        <dbReference type="Pfam" id="PF01775"/>
    </source>
</evidence>
<dbReference type="Pfam" id="PF01775">
    <property type="entry name" value="Ribosomal_L18A"/>
    <property type="match status" value="1"/>
</dbReference>
<keyword evidence="4" id="KW-1185">Reference proteome</keyword>
<reference evidence="3 4" key="1">
    <citation type="submission" date="2018-09" db="EMBL/GenBank/DDBJ databases">
        <title>A high-quality reference genome of wild soybean provides a powerful tool to mine soybean genomes.</title>
        <authorList>
            <person name="Xie M."/>
            <person name="Chung C.Y.L."/>
            <person name="Li M.-W."/>
            <person name="Wong F.-L."/>
            <person name="Chan T.-F."/>
            <person name="Lam H.-M."/>
        </authorList>
    </citation>
    <scope>NUCLEOTIDE SEQUENCE [LARGE SCALE GENOMIC DNA]</scope>
    <source>
        <strain evidence="4">cv. W05</strain>
        <tissue evidence="3">Hypocotyl of etiolated seedlings</tissue>
    </source>
</reference>
<evidence type="ECO:0000256" key="1">
    <source>
        <dbReference type="SAM" id="SignalP"/>
    </source>
</evidence>
<proteinExistence type="predicted"/>
<keyword evidence="3" id="KW-0689">Ribosomal protein</keyword>
<dbReference type="InterPro" id="IPR021138">
    <property type="entry name" value="Ribosomal_eL20_eukaryotes"/>
</dbReference>
<gene>
    <name evidence="3" type="ORF">D0Y65_006143</name>
</gene>
<feature type="chain" id="PRO_5019470921" evidence="1">
    <location>
        <begin position="19"/>
        <end position="195"/>
    </location>
</feature>
<keyword evidence="3" id="KW-0687">Ribonucleoprotein</keyword>
<dbReference type="PANTHER" id="PTHR10052">
    <property type="entry name" value="60S RIBOSOMAL PROTEIN L18A"/>
    <property type="match status" value="1"/>
</dbReference>
<dbReference type="EMBL" id="QZWG01000003">
    <property type="protein sequence ID" value="RZC19204.1"/>
    <property type="molecule type" value="Genomic_DNA"/>
</dbReference>
<dbReference type="SUPFAM" id="SSF160374">
    <property type="entry name" value="RplX-like"/>
    <property type="match status" value="1"/>
</dbReference>
<dbReference type="InterPro" id="IPR023573">
    <property type="entry name" value="Ribosomal_eL20_dom"/>
</dbReference>
<comment type="caution">
    <text evidence="3">The sequence shown here is derived from an EMBL/GenBank/DDBJ whole genome shotgun (WGS) entry which is preliminary data.</text>
</comment>
<feature type="signal peptide" evidence="1">
    <location>
        <begin position="1"/>
        <end position="18"/>
    </location>
</feature>
<organism evidence="3 4">
    <name type="scientific">Glycine soja</name>
    <name type="common">Wild soybean</name>
    <dbReference type="NCBI Taxonomy" id="3848"/>
    <lineage>
        <taxon>Eukaryota</taxon>
        <taxon>Viridiplantae</taxon>
        <taxon>Streptophyta</taxon>
        <taxon>Embryophyta</taxon>
        <taxon>Tracheophyta</taxon>
        <taxon>Spermatophyta</taxon>
        <taxon>Magnoliopsida</taxon>
        <taxon>eudicotyledons</taxon>
        <taxon>Gunneridae</taxon>
        <taxon>Pentapetalae</taxon>
        <taxon>rosids</taxon>
        <taxon>fabids</taxon>
        <taxon>Fabales</taxon>
        <taxon>Fabaceae</taxon>
        <taxon>Papilionoideae</taxon>
        <taxon>50 kb inversion clade</taxon>
        <taxon>NPAAA clade</taxon>
        <taxon>indigoferoid/millettioid clade</taxon>
        <taxon>Phaseoleae</taxon>
        <taxon>Glycine</taxon>
        <taxon>Glycine subgen. Soja</taxon>
    </lineage>
</organism>
<evidence type="ECO:0000313" key="4">
    <source>
        <dbReference type="Proteomes" id="UP000289340"/>
    </source>
</evidence>
<dbReference type="GO" id="GO:0003735">
    <property type="term" value="F:structural constituent of ribosome"/>
    <property type="evidence" value="ECO:0007669"/>
    <property type="project" value="InterPro"/>
</dbReference>
<protein>
    <submittedName>
        <fullName evidence="3">60S ribosomal protein L18a-2</fullName>
    </submittedName>
</protein>
<accession>A0A445L8C6</accession>
<keyword evidence="1" id="KW-0732">Signal</keyword>
<feature type="domain" description="Large ribosomal subunit protein eL20" evidence="2">
    <location>
        <begin position="144"/>
        <end position="173"/>
    </location>
</feature>
<dbReference type="Proteomes" id="UP000289340">
    <property type="component" value="Chromosome 3"/>
</dbReference>
<evidence type="ECO:0000313" key="3">
    <source>
        <dbReference type="EMBL" id="RZC19204.1"/>
    </source>
</evidence>
<dbReference type="GO" id="GO:0006412">
    <property type="term" value="P:translation"/>
    <property type="evidence" value="ECO:0007669"/>
    <property type="project" value="InterPro"/>
</dbReference>
<dbReference type="GO" id="GO:0005840">
    <property type="term" value="C:ribosome"/>
    <property type="evidence" value="ECO:0007669"/>
    <property type="project" value="UniProtKB-KW"/>
</dbReference>
<sequence length="195" mass="21803">MLARRLLTKILLLAPCCCDSAPTNNFRDHHSPPPIGDQPGSPKLEDSASVEGFLSVWGCNGEQRRFVVAVGDGKSAWDIRNGFGIKKEEEMVFFLSYTKAKAKNAQVRNGLGHENVTHTPNTFSKIRTGQEPLHHQRDFLDDSDTTLNGAVEAMYNEMASRHRVRIPCIQIIKTTTIPAKLCKKESTKQFHNSKI</sequence>
<dbReference type="AlphaFoldDB" id="A0A445L8C6"/>